<reference evidence="2 3" key="1">
    <citation type="submission" date="2024-04" db="EMBL/GenBank/DDBJ databases">
        <title>Phyllosticta paracitricarpa is synonymous to the EU quarantine fungus P. citricarpa based on phylogenomic analyses.</title>
        <authorList>
            <consortium name="Lawrence Berkeley National Laboratory"/>
            <person name="Van Ingen-Buijs V.A."/>
            <person name="Van Westerhoven A.C."/>
            <person name="Haridas S."/>
            <person name="Skiadas P."/>
            <person name="Martin F."/>
            <person name="Groenewald J.Z."/>
            <person name="Crous P.W."/>
            <person name="Seidl M.F."/>
        </authorList>
    </citation>
    <scope>NUCLEOTIDE SEQUENCE [LARGE SCALE GENOMIC DNA]</scope>
    <source>
        <strain evidence="2 3">CBS 123374</strain>
    </source>
</reference>
<dbReference type="Proteomes" id="UP001492380">
    <property type="component" value="Unassembled WGS sequence"/>
</dbReference>
<keyword evidence="3" id="KW-1185">Reference proteome</keyword>
<accession>A0ABR1YJA4</accession>
<feature type="chain" id="PRO_5046424316" description="Secreted protein" evidence="1">
    <location>
        <begin position="29"/>
        <end position="119"/>
    </location>
</feature>
<sequence length="119" mass="13853">MGPRSAVWPRHRFFLLVSVVLVFEKEEGEKRGPLPSRRAVRFIGPARHVGDFFHAWSDELQSIVLLLGDESCCSSSTARLMSRTRLGYHHQARVLKQKKKRRRRRPFCCRVYPSMGSRT</sequence>
<evidence type="ECO:0000313" key="2">
    <source>
        <dbReference type="EMBL" id="KAK8231893.1"/>
    </source>
</evidence>
<comment type="caution">
    <text evidence="2">The sequence shown here is derived from an EMBL/GenBank/DDBJ whole genome shotgun (WGS) entry which is preliminary data.</text>
</comment>
<organism evidence="2 3">
    <name type="scientific">Phyllosticta capitalensis</name>
    <dbReference type="NCBI Taxonomy" id="121624"/>
    <lineage>
        <taxon>Eukaryota</taxon>
        <taxon>Fungi</taxon>
        <taxon>Dikarya</taxon>
        <taxon>Ascomycota</taxon>
        <taxon>Pezizomycotina</taxon>
        <taxon>Dothideomycetes</taxon>
        <taxon>Dothideomycetes incertae sedis</taxon>
        <taxon>Botryosphaeriales</taxon>
        <taxon>Phyllostictaceae</taxon>
        <taxon>Phyllosticta</taxon>
    </lineage>
</organism>
<gene>
    <name evidence="2" type="ORF">HDK90DRAFT_289722</name>
</gene>
<dbReference type="EMBL" id="JBBWRZ010000007">
    <property type="protein sequence ID" value="KAK8231893.1"/>
    <property type="molecule type" value="Genomic_DNA"/>
</dbReference>
<proteinExistence type="predicted"/>
<name>A0ABR1YJA4_9PEZI</name>
<keyword evidence="1" id="KW-0732">Signal</keyword>
<feature type="signal peptide" evidence="1">
    <location>
        <begin position="1"/>
        <end position="28"/>
    </location>
</feature>
<evidence type="ECO:0000256" key="1">
    <source>
        <dbReference type="SAM" id="SignalP"/>
    </source>
</evidence>
<evidence type="ECO:0008006" key="4">
    <source>
        <dbReference type="Google" id="ProtNLM"/>
    </source>
</evidence>
<evidence type="ECO:0000313" key="3">
    <source>
        <dbReference type="Proteomes" id="UP001492380"/>
    </source>
</evidence>
<protein>
    <recommendedName>
        <fullName evidence="4">Secreted protein</fullName>
    </recommendedName>
</protein>